<protein>
    <recommendedName>
        <fullName evidence="4">Multidrug export protein MepA</fullName>
    </recommendedName>
    <alternativeName>
        <fullName evidence="3">Multidrug resistance protein NorM</fullName>
    </alternativeName>
    <alternativeName>
        <fullName evidence="11">Na(+)/drug antiporter</fullName>
    </alternativeName>
</protein>
<dbReference type="KEGG" id="vas:GT360_06860"/>
<feature type="transmembrane region" description="Helical" evidence="12">
    <location>
        <begin position="20"/>
        <end position="37"/>
    </location>
</feature>
<dbReference type="InterPro" id="IPR002528">
    <property type="entry name" value="MATE_fam"/>
</dbReference>
<dbReference type="RefSeq" id="WP_164648154.1">
    <property type="nucleotide sequence ID" value="NZ_CP047475.1"/>
</dbReference>
<dbReference type="InterPro" id="IPR048279">
    <property type="entry name" value="MdtK-like"/>
</dbReference>
<dbReference type="Pfam" id="PF01554">
    <property type="entry name" value="MatE"/>
    <property type="match status" value="2"/>
</dbReference>
<dbReference type="InterPro" id="IPR045070">
    <property type="entry name" value="MATE_MepA-like"/>
</dbReference>
<evidence type="ECO:0000256" key="8">
    <source>
        <dbReference type="ARBA" id="ARBA00022989"/>
    </source>
</evidence>
<comment type="subcellular location">
    <subcellularLocation>
        <location evidence="1">Cell inner membrane</location>
        <topology evidence="1">Multi-pass membrane protein</topology>
    </subcellularLocation>
</comment>
<keyword evidence="8 12" id="KW-1133">Transmembrane helix</keyword>
<feature type="transmembrane region" description="Helical" evidence="12">
    <location>
        <begin position="195"/>
        <end position="217"/>
    </location>
</feature>
<dbReference type="GO" id="GO:0005886">
    <property type="term" value="C:plasma membrane"/>
    <property type="evidence" value="ECO:0007669"/>
    <property type="project" value="UniProtKB-SubCell"/>
</dbReference>
<feature type="transmembrane region" description="Helical" evidence="12">
    <location>
        <begin position="395"/>
        <end position="413"/>
    </location>
</feature>
<dbReference type="GO" id="GO:0046677">
    <property type="term" value="P:response to antibiotic"/>
    <property type="evidence" value="ECO:0007669"/>
    <property type="project" value="UniProtKB-KW"/>
</dbReference>
<name>A0A7Z2T2T8_9VIBR</name>
<keyword evidence="6" id="KW-1003">Cell membrane</keyword>
<evidence type="ECO:0000256" key="10">
    <source>
        <dbReference type="ARBA" id="ARBA00023251"/>
    </source>
</evidence>
<keyword evidence="9 12" id="KW-0472">Membrane</keyword>
<dbReference type="AlphaFoldDB" id="A0A7Z2T2T8"/>
<proteinExistence type="inferred from homology"/>
<evidence type="ECO:0000256" key="3">
    <source>
        <dbReference type="ARBA" id="ARBA00013489"/>
    </source>
</evidence>
<dbReference type="GO" id="GO:0042910">
    <property type="term" value="F:xenobiotic transmembrane transporter activity"/>
    <property type="evidence" value="ECO:0007669"/>
    <property type="project" value="InterPro"/>
</dbReference>
<dbReference type="EMBL" id="CP047475">
    <property type="protein sequence ID" value="QIA63251.1"/>
    <property type="molecule type" value="Genomic_DNA"/>
</dbReference>
<evidence type="ECO:0000256" key="9">
    <source>
        <dbReference type="ARBA" id="ARBA00023136"/>
    </source>
</evidence>
<evidence type="ECO:0000256" key="1">
    <source>
        <dbReference type="ARBA" id="ARBA00004429"/>
    </source>
</evidence>
<evidence type="ECO:0000256" key="11">
    <source>
        <dbReference type="ARBA" id="ARBA00030855"/>
    </source>
</evidence>
<sequence length="445" mass="49462">MPSSKDDLNQAPIAQTFHRYLIPAIAGMLIKCVFIFIDTLFIGRLVGSDALGAVSLVIPYFSVFTAIAMMFGIGGATWMSIEMGKRNLEKGQDIFSQTLTLSLFVFTLLSAVCWFTLDAILVTMGAEGPIYDLSREYMVYLLPFLTCYSLVWVLSSFIRNDRNPKLAMIAMVSGALVNIIFDTVFIWWLDMGVGGAALATGLSQCVMIAILLSHFFSNKARHTLVLRLARMSRETCLKVCQIGTPSFFIELALTITIVVFNVVLLNYYGEDYLIAYSLSLNLGVFALFILLGISQACQPLISYNHGAGSSQRVQQSLHLAVKYGVLTGLILATLALLFSTQMVQWFIVDDSQLINLSSDAVRWYFLAAPIMAINIIISTYFQALAKPRQSSVLSLLRGLVFVLTALFILPSIWGSAAIWWSFVFAETMTVGFSIYYFNRLKHEGY</sequence>
<feature type="transmembrane region" description="Helical" evidence="12">
    <location>
        <begin position="137"/>
        <end position="154"/>
    </location>
</feature>
<feature type="transmembrane region" description="Helical" evidence="12">
    <location>
        <begin position="363"/>
        <end position="383"/>
    </location>
</feature>
<dbReference type="NCBIfam" id="TIGR00797">
    <property type="entry name" value="matE"/>
    <property type="match status" value="1"/>
</dbReference>
<feature type="transmembrane region" description="Helical" evidence="12">
    <location>
        <begin position="320"/>
        <end position="343"/>
    </location>
</feature>
<evidence type="ECO:0000256" key="5">
    <source>
        <dbReference type="ARBA" id="ARBA00022448"/>
    </source>
</evidence>
<feature type="transmembrane region" description="Helical" evidence="12">
    <location>
        <begin position="274"/>
        <end position="293"/>
    </location>
</feature>
<evidence type="ECO:0000256" key="12">
    <source>
        <dbReference type="SAM" id="Phobius"/>
    </source>
</evidence>
<dbReference type="Proteomes" id="UP000464262">
    <property type="component" value="Chromosome 1"/>
</dbReference>
<dbReference type="PIRSF" id="PIRSF006603">
    <property type="entry name" value="DinF"/>
    <property type="match status" value="1"/>
</dbReference>
<evidence type="ECO:0000313" key="13">
    <source>
        <dbReference type="EMBL" id="QIA63251.1"/>
    </source>
</evidence>
<evidence type="ECO:0000256" key="6">
    <source>
        <dbReference type="ARBA" id="ARBA00022475"/>
    </source>
</evidence>
<evidence type="ECO:0000256" key="7">
    <source>
        <dbReference type="ARBA" id="ARBA00022692"/>
    </source>
</evidence>
<dbReference type="PANTHER" id="PTHR43823:SF3">
    <property type="entry name" value="MULTIDRUG EXPORT PROTEIN MEPA"/>
    <property type="match status" value="1"/>
</dbReference>
<feature type="transmembrane region" description="Helical" evidence="12">
    <location>
        <begin position="247"/>
        <end position="268"/>
    </location>
</feature>
<dbReference type="GO" id="GO:0015297">
    <property type="term" value="F:antiporter activity"/>
    <property type="evidence" value="ECO:0007669"/>
    <property type="project" value="InterPro"/>
</dbReference>
<keyword evidence="10" id="KW-0046">Antibiotic resistance</keyword>
<feature type="transmembrane region" description="Helical" evidence="12">
    <location>
        <begin position="419"/>
        <end position="437"/>
    </location>
</feature>
<keyword evidence="7 12" id="KW-0812">Transmembrane</keyword>
<evidence type="ECO:0000256" key="4">
    <source>
        <dbReference type="ARBA" id="ARBA00022106"/>
    </source>
</evidence>
<gene>
    <name evidence="13" type="ORF">GT360_06860</name>
</gene>
<accession>A0A7Z2T2T8</accession>
<evidence type="ECO:0000256" key="2">
    <source>
        <dbReference type="ARBA" id="ARBA00008417"/>
    </source>
</evidence>
<feature type="transmembrane region" description="Helical" evidence="12">
    <location>
        <begin position="99"/>
        <end position="117"/>
    </location>
</feature>
<organism evidence="13 14">
    <name type="scientific">Vibrio astriarenae</name>
    <dbReference type="NCBI Taxonomy" id="1481923"/>
    <lineage>
        <taxon>Bacteria</taxon>
        <taxon>Pseudomonadati</taxon>
        <taxon>Pseudomonadota</taxon>
        <taxon>Gammaproteobacteria</taxon>
        <taxon>Vibrionales</taxon>
        <taxon>Vibrionaceae</taxon>
        <taxon>Vibrio</taxon>
    </lineage>
</organism>
<keyword evidence="5" id="KW-0813">Transport</keyword>
<dbReference type="InterPro" id="IPR051327">
    <property type="entry name" value="MATE_MepA_subfamily"/>
</dbReference>
<reference evidence="13 14" key="1">
    <citation type="submission" date="2020-01" db="EMBL/GenBank/DDBJ databases">
        <title>Whole genome and functional gene identification of agarase of Vibrio HN897.</title>
        <authorList>
            <person name="Liu Y."/>
            <person name="Zhao Z."/>
        </authorList>
    </citation>
    <scope>NUCLEOTIDE SEQUENCE [LARGE SCALE GENOMIC DNA]</scope>
    <source>
        <strain evidence="13 14">HN897</strain>
    </source>
</reference>
<dbReference type="PANTHER" id="PTHR43823">
    <property type="entry name" value="SPORULATION PROTEIN YKVU"/>
    <property type="match status" value="1"/>
</dbReference>
<comment type="similarity">
    <text evidence="2">Belongs to the multi antimicrobial extrusion (MATE) (TC 2.A.66.1) family. MepA subfamily.</text>
</comment>
<feature type="transmembrane region" description="Helical" evidence="12">
    <location>
        <begin position="57"/>
        <end position="78"/>
    </location>
</feature>
<evidence type="ECO:0000313" key="14">
    <source>
        <dbReference type="Proteomes" id="UP000464262"/>
    </source>
</evidence>
<dbReference type="CDD" id="cd13143">
    <property type="entry name" value="MATE_MepA_like"/>
    <property type="match status" value="1"/>
</dbReference>
<keyword evidence="14" id="KW-1185">Reference proteome</keyword>
<feature type="transmembrane region" description="Helical" evidence="12">
    <location>
        <begin position="166"/>
        <end position="189"/>
    </location>
</feature>